<gene>
    <name evidence="1" type="ORF">EJ06DRAFT_109870</name>
</gene>
<proteinExistence type="predicted"/>
<keyword evidence="2" id="KW-1185">Reference proteome</keyword>
<dbReference type="AlphaFoldDB" id="A0A6G1HRU5"/>
<evidence type="ECO:0000313" key="2">
    <source>
        <dbReference type="Proteomes" id="UP000799640"/>
    </source>
</evidence>
<accession>A0A6G1HRU5</accession>
<name>A0A6G1HRU5_9PEZI</name>
<dbReference type="EMBL" id="ML996700">
    <property type="protein sequence ID" value="KAF2398465.1"/>
    <property type="molecule type" value="Genomic_DNA"/>
</dbReference>
<protein>
    <submittedName>
        <fullName evidence="1">Uncharacterized protein</fullName>
    </submittedName>
</protein>
<sequence>MWQRPSDTPSFHHEYITSCTFSRVTLLVPDITMLLPHVCIKGRHTGMSPLEGAFLFLGMCTSAAEGASVGGRDRWNVISAARLPLLSLSFTAVLHHLSLVSQCFHCLCPFSGRYARERDDSPARSSEVREAFDCKEYMWRFSYSGKRSLHRPDEALVRIARHQVR</sequence>
<organism evidence="1 2">
    <name type="scientific">Trichodelitschia bisporula</name>
    <dbReference type="NCBI Taxonomy" id="703511"/>
    <lineage>
        <taxon>Eukaryota</taxon>
        <taxon>Fungi</taxon>
        <taxon>Dikarya</taxon>
        <taxon>Ascomycota</taxon>
        <taxon>Pezizomycotina</taxon>
        <taxon>Dothideomycetes</taxon>
        <taxon>Dothideomycetes incertae sedis</taxon>
        <taxon>Phaeotrichales</taxon>
        <taxon>Phaeotrichaceae</taxon>
        <taxon>Trichodelitschia</taxon>
    </lineage>
</organism>
<dbReference type="Proteomes" id="UP000799640">
    <property type="component" value="Unassembled WGS sequence"/>
</dbReference>
<reference evidence="1" key="1">
    <citation type="journal article" date="2020" name="Stud. Mycol.">
        <title>101 Dothideomycetes genomes: a test case for predicting lifestyles and emergence of pathogens.</title>
        <authorList>
            <person name="Haridas S."/>
            <person name="Albert R."/>
            <person name="Binder M."/>
            <person name="Bloem J."/>
            <person name="Labutti K."/>
            <person name="Salamov A."/>
            <person name="Andreopoulos B."/>
            <person name="Baker S."/>
            <person name="Barry K."/>
            <person name="Bills G."/>
            <person name="Bluhm B."/>
            <person name="Cannon C."/>
            <person name="Castanera R."/>
            <person name="Culley D."/>
            <person name="Daum C."/>
            <person name="Ezra D."/>
            <person name="Gonzalez J."/>
            <person name="Henrissat B."/>
            <person name="Kuo A."/>
            <person name="Liang C."/>
            <person name="Lipzen A."/>
            <person name="Lutzoni F."/>
            <person name="Magnuson J."/>
            <person name="Mondo S."/>
            <person name="Nolan M."/>
            <person name="Ohm R."/>
            <person name="Pangilinan J."/>
            <person name="Park H.-J."/>
            <person name="Ramirez L."/>
            <person name="Alfaro M."/>
            <person name="Sun H."/>
            <person name="Tritt A."/>
            <person name="Yoshinaga Y."/>
            <person name="Zwiers L.-H."/>
            <person name="Turgeon B."/>
            <person name="Goodwin S."/>
            <person name="Spatafora J."/>
            <person name="Crous P."/>
            <person name="Grigoriev I."/>
        </authorList>
    </citation>
    <scope>NUCLEOTIDE SEQUENCE</scope>
    <source>
        <strain evidence="1">CBS 262.69</strain>
    </source>
</reference>
<evidence type="ECO:0000313" key="1">
    <source>
        <dbReference type="EMBL" id="KAF2398465.1"/>
    </source>
</evidence>